<evidence type="ECO:0000313" key="1">
    <source>
        <dbReference type="EMBL" id="MEQ2230493.1"/>
    </source>
</evidence>
<dbReference type="EMBL" id="JAHRIQ010027492">
    <property type="protein sequence ID" value="MEQ2230493.1"/>
    <property type="molecule type" value="Genomic_DNA"/>
</dbReference>
<proteinExistence type="predicted"/>
<dbReference type="Proteomes" id="UP001482620">
    <property type="component" value="Unassembled WGS sequence"/>
</dbReference>
<reference evidence="1 2" key="1">
    <citation type="submission" date="2021-06" db="EMBL/GenBank/DDBJ databases">
        <authorList>
            <person name="Palmer J.M."/>
        </authorList>
    </citation>
    <scope>NUCLEOTIDE SEQUENCE [LARGE SCALE GENOMIC DNA]</scope>
    <source>
        <strain evidence="2">if_2019</strain>
        <tissue evidence="1">Muscle</tissue>
    </source>
</reference>
<organism evidence="1 2">
    <name type="scientific">Ilyodon furcidens</name>
    <name type="common">goldbreast splitfin</name>
    <dbReference type="NCBI Taxonomy" id="33524"/>
    <lineage>
        <taxon>Eukaryota</taxon>
        <taxon>Metazoa</taxon>
        <taxon>Chordata</taxon>
        <taxon>Craniata</taxon>
        <taxon>Vertebrata</taxon>
        <taxon>Euteleostomi</taxon>
        <taxon>Actinopterygii</taxon>
        <taxon>Neopterygii</taxon>
        <taxon>Teleostei</taxon>
        <taxon>Neoteleostei</taxon>
        <taxon>Acanthomorphata</taxon>
        <taxon>Ovalentaria</taxon>
        <taxon>Atherinomorphae</taxon>
        <taxon>Cyprinodontiformes</taxon>
        <taxon>Goodeidae</taxon>
        <taxon>Ilyodon</taxon>
    </lineage>
</organism>
<keyword evidence="2" id="KW-1185">Reference proteome</keyword>
<protein>
    <submittedName>
        <fullName evidence="1">Uncharacterized protein</fullName>
    </submittedName>
</protein>
<comment type="caution">
    <text evidence="1">The sequence shown here is derived from an EMBL/GenBank/DDBJ whole genome shotgun (WGS) entry which is preliminary data.</text>
</comment>
<name>A0ABV0TC59_9TELE</name>
<gene>
    <name evidence="1" type="ORF">ILYODFUR_029863</name>
</gene>
<evidence type="ECO:0000313" key="2">
    <source>
        <dbReference type="Proteomes" id="UP001482620"/>
    </source>
</evidence>
<sequence>MSLINFQAGEINPEICFWLMLRIYSSIQNIFMFKAALLFISARKSELSWLLQTLASSLTTCRREPASGSVSITESESRVVSSVETENISLCFEQKLSRR</sequence>
<accession>A0ABV0TC59</accession>